<keyword evidence="1" id="KW-0472">Membrane</keyword>
<name>A0ABD3TRJ0_9LAMI</name>
<dbReference type="AlphaFoldDB" id="A0ABD3TRJ0"/>
<accession>A0ABD3TRJ0</accession>
<keyword evidence="1" id="KW-0812">Transmembrane</keyword>
<keyword evidence="3" id="KW-1185">Reference proteome</keyword>
<organism evidence="2 3">
    <name type="scientific">Penstemon smallii</name>
    <dbReference type="NCBI Taxonomy" id="265156"/>
    <lineage>
        <taxon>Eukaryota</taxon>
        <taxon>Viridiplantae</taxon>
        <taxon>Streptophyta</taxon>
        <taxon>Embryophyta</taxon>
        <taxon>Tracheophyta</taxon>
        <taxon>Spermatophyta</taxon>
        <taxon>Magnoliopsida</taxon>
        <taxon>eudicotyledons</taxon>
        <taxon>Gunneridae</taxon>
        <taxon>Pentapetalae</taxon>
        <taxon>asterids</taxon>
        <taxon>lamiids</taxon>
        <taxon>Lamiales</taxon>
        <taxon>Plantaginaceae</taxon>
        <taxon>Cheloneae</taxon>
        <taxon>Penstemon</taxon>
    </lineage>
</organism>
<dbReference type="EMBL" id="JBJXBP010000003">
    <property type="protein sequence ID" value="KAL3839382.1"/>
    <property type="molecule type" value="Genomic_DNA"/>
</dbReference>
<keyword evidence="1" id="KW-1133">Transmembrane helix</keyword>
<dbReference type="PANTHER" id="PTHR33564">
    <property type="entry name" value="TRANSMEMBRANE PROTEIN"/>
    <property type="match status" value="1"/>
</dbReference>
<evidence type="ECO:0000313" key="2">
    <source>
        <dbReference type="EMBL" id="KAL3839382.1"/>
    </source>
</evidence>
<evidence type="ECO:0000313" key="3">
    <source>
        <dbReference type="Proteomes" id="UP001634393"/>
    </source>
</evidence>
<feature type="transmembrane region" description="Helical" evidence="1">
    <location>
        <begin position="6"/>
        <end position="26"/>
    </location>
</feature>
<reference evidence="2 3" key="1">
    <citation type="submission" date="2024-12" db="EMBL/GenBank/DDBJ databases">
        <title>The unique morphological basis and parallel evolutionary history of personate flowers in Penstemon.</title>
        <authorList>
            <person name="Depatie T.H."/>
            <person name="Wessinger C.A."/>
        </authorList>
    </citation>
    <scope>NUCLEOTIDE SEQUENCE [LARGE SCALE GENOMIC DNA]</scope>
    <source>
        <strain evidence="2">WTNN_2</strain>
        <tissue evidence="2">Leaf</tissue>
    </source>
</reference>
<protein>
    <recommendedName>
        <fullName evidence="4">Transmembrane protein</fullName>
    </recommendedName>
</protein>
<dbReference type="PANTHER" id="PTHR33564:SF8">
    <property type="entry name" value="TRANSMEMBRANE PROTEIN"/>
    <property type="match status" value="1"/>
</dbReference>
<evidence type="ECO:0008006" key="4">
    <source>
        <dbReference type="Google" id="ProtNLM"/>
    </source>
</evidence>
<sequence>MDNSLKAGFMAVFAVSGSVVFLAMQAHNRLLSNFMKTMEFEIKHSTETVKDETKKKVKFADNVVEKAYSKKHSSPAAAAHCRNINDENLEAMPPNRQVMYKGILHYRKVTFRGLN</sequence>
<comment type="caution">
    <text evidence="2">The sequence shown here is derived from an EMBL/GenBank/DDBJ whole genome shotgun (WGS) entry which is preliminary data.</text>
</comment>
<evidence type="ECO:0000256" key="1">
    <source>
        <dbReference type="SAM" id="Phobius"/>
    </source>
</evidence>
<dbReference type="Proteomes" id="UP001634393">
    <property type="component" value="Unassembled WGS sequence"/>
</dbReference>
<gene>
    <name evidence="2" type="ORF">ACJIZ3_023973</name>
</gene>
<proteinExistence type="predicted"/>